<name>A0A0A9G881_ARUDO</name>
<accession>A0A0A9G881</accession>
<evidence type="ECO:0000313" key="1">
    <source>
        <dbReference type="EMBL" id="JAE16908.1"/>
    </source>
</evidence>
<dbReference type="AlphaFoldDB" id="A0A0A9G881"/>
<protein>
    <submittedName>
        <fullName evidence="1">Uncharacterized protein</fullName>
    </submittedName>
</protein>
<reference evidence="1" key="1">
    <citation type="submission" date="2014-09" db="EMBL/GenBank/DDBJ databases">
        <authorList>
            <person name="Magalhaes I.L.F."/>
            <person name="Oliveira U."/>
            <person name="Santos F.R."/>
            <person name="Vidigal T.H.D.A."/>
            <person name="Brescovit A.D."/>
            <person name="Santos A.J."/>
        </authorList>
    </citation>
    <scope>NUCLEOTIDE SEQUENCE</scope>
    <source>
        <tissue evidence="1">Shoot tissue taken approximately 20 cm above the soil surface</tissue>
    </source>
</reference>
<dbReference type="EMBL" id="GBRH01180988">
    <property type="protein sequence ID" value="JAE16908.1"/>
    <property type="molecule type" value="Transcribed_RNA"/>
</dbReference>
<reference evidence="1" key="2">
    <citation type="journal article" date="2015" name="Data Brief">
        <title>Shoot transcriptome of the giant reed, Arundo donax.</title>
        <authorList>
            <person name="Barrero R.A."/>
            <person name="Guerrero F.D."/>
            <person name="Moolhuijzen P."/>
            <person name="Goolsby J.A."/>
            <person name="Tidwell J."/>
            <person name="Bellgard S.E."/>
            <person name="Bellgard M.I."/>
        </authorList>
    </citation>
    <scope>NUCLEOTIDE SEQUENCE</scope>
    <source>
        <tissue evidence="1">Shoot tissue taken approximately 20 cm above the soil surface</tissue>
    </source>
</reference>
<proteinExistence type="predicted"/>
<organism evidence="1">
    <name type="scientific">Arundo donax</name>
    <name type="common">Giant reed</name>
    <name type="synonym">Donax arundinaceus</name>
    <dbReference type="NCBI Taxonomy" id="35708"/>
    <lineage>
        <taxon>Eukaryota</taxon>
        <taxon>Viridiplantae</taxon>
        <taxon>Streptophyta</taxon>
        <taxon>Embryophyta</taxon>
        <taxon>Tracheophyta</taxon>
        <taxon>Spermatophyta</taxon>
        <taxon>Magnoliopsida</taxon>
        <taxon>Liliopsida</taxon>
        <taxon>Poales</taxon>
        <taxon>Poaceae</taxon>
        <taxon>PACMAD clade</taxon>
        <taxon>Arundinoideae</taxon>
        <taxon>Arundineae</taxon>
        <taxon>Arundo</taxon>
    </lineage>
</organism>
<sequence length="42" mass="4586">MNSTSRQLSATTASLYLTSLLSLLSLSLAYFQAPVQGIMFFL</sequence>